<comment type="caution">
    <text evidence="1">The sequence shown here is derived from an EMBL/GenBank/DDBJ whole genome shotgun (WGS) entry which is preliminary data.</text>
</comment>
<proteinExistence type="predicted"/>
<evidence type="ECO:0000313" key="2">
    <source>
        <dbReference type="Proteomes" id="UP001162501"/>
    </source>
</evidence>
<dbReference type="EMBL" id="CATOBB020001116">
    <property type="protein sequence ID" value="CAM9234384.1"/>
    <property type="molecule type" value="Genomic_DNA"/>
</dbReference>
<sequence length="220" mass="23450">KARARKRARSLLARLEHPLLLPRPPASPSYVCTSPPPSRRSAIKGAEPGVSGDQGIRRASAVPQPSPNLRRPSRRGACRGRPAPQPWPGTAPPPPPASRLACLPALNVTPAHRSETRSRHRGGDEHHVESEQRHGEPEGHQDADPGLSDCEECQNFFIDSCGAQRPPTFVKDSAVEKVHAKCSALTLPLGLSIRPSGTPAAGLGAWSRASDLSLGLHLNP</sequence>
<protein>
    <submittedName>
        <fullName evidence="1">Uncharacterized protein</fullName>
    </submittedName>
</protein>
<name>A0ACB1KI36_RANTA</name>
<dbReference type="Proteomes" id="UP001162501">
    <property type="component" value="Unassembled WGS sequence"/>
</dbReference>
<accession>A0ACB1KI36</accession>
<reference evidence="1" key="1">
    <citation type="submission" date="2025-03" db="EMBL/GenBank/DDBJ databases">
        <authorList>
            <consortium name="ELIXIR-Norway"/>
            <consortium name="Elixir Norway"/>
        </authorList>
    </citation>
    <scope>NUCLEOTIDE SEQUENCE</scope>
</reference>
<feature type="non-terminal residue" evidence="1">
    <location>
        <position position="1"/>
    </location>
</feature>
<organism evidence="1 2">
    <name type="scientific">Rangifer tarandus platyrhynchus</name>
    <name type="common">Svalbard reindeer</name>
    <dbReference type="NCBI Taxonomy" id="3082113"/>
    <lineage>
        <taxon>Eukaryota</taxon>
        <taxon>Metazoa</taxon>
        <taxon>Chordata</taxon>
        <taxon>Craniata</taxon>
        <taxon>Vertebrata</taxon>
        <taxon>Euteleostomi</taxon>
        <taxon>Mammalia</taxon>
        <taxon>Eutheria</taxon>
        <taxon>Laurasiatheria</taxon>
        <taxon>Artiodactyla</taxon>
        <taxon>Ruminantia</taxon>
        <taxon>Pecora</taxon>
        <taxon>Cervidae</taxon>
        <taxon>Odocoileinae</taxon>
        <taxon>Rangifer</taxon>
    </lineage>
</organism>
<evidence type="ECO:0000313" key="1">
    <source>
        <dbReference type="EMBL" id="CAM9234384.1"/>
    </source>
</evidence>
<gene>
    <name evidence="1" type="ORF">MRATA1EN22A_LOCUS30243</name>
</gene>